<dbReference type="Gene3D" id="3.30.420.570">
    <property type="match status" value="1"/>
</dbReference>
<dbReference type="EMBL" id="CP000852">
    <property type="protein sequence ID" value="ABW01708.1"/>
    <property type="molecule type" value="Genomic_DNA"/>
</dbReference>
<dbReference type="GeneID" id="5709714"/>
<dbReference type="STRING" id="397948.Cmaq_0873"/>
<accession>A8MD52</accession>
<sequence length="436" mass="49068">MEDVRYKARFVYAEDYGTGYFKYGPITLGEVPRVMPSRGLLLRDLPESMKLLVPRDVLSRGVVVGDEVSKYLSSLRDAIRNLKYPLHDGIVRREDEDAWRVVREMTRFTIAQFHSEAVKQSDYRGFLIVAALSALAPDYMKERFIELHGDVNRELGGNAVRAVTVIDQPFAVAIAEKAVTCIVIEAGHGNTQVVPISYGPIRDGIVALNRGGAEANAITREVLKDAGYGDLARDDYVVEVVKREAGLIPRDLDEAINKAKKEPDKYAVSVKVNPLVTIELKEYSWMRFLIGEILFNPNHEIFRSYTQQGRLTIEDVTVGDMVFHGEMSLSDAVISSVRRTPVEIQDKVLENIILSGGSFNWKTPPEGLRDVAVTSPEKVKVMMSKLSPELAERVNVRLVNDPQFSVWKGSIVYGYALPLNVKWSERTKEGWYFLNQ</sequence>
<dbReference type="Pfam" id="PF00022">
    <property type="entry name" value="Actin"/>
    <property type="match status" value="1"/>
</dbReference>
<protein>
    <submittedName>
        <fullName evidence="1">Actin/actin family protein</fullName>
    </submittedName>
</protein>
<keyword evidence="2" id="KW-1185">Reference proteome</keyword>
<dbReference type="KEGG" id="cma:Cmaq_0873"/>
<dbReference type="HOGENOM" id="CLU_627936_0_0_2"/>
<gene>
    <name evidence="1" type="ordered locus">Cmaq_0873</name>
</gene>
<dbReference type="OrthoDB" id="30606at2157"/>
<proteinExistence type="predicted"/>
<name>A8MD52_CALMQ</name>
<dbReference type="eggNOG" id="arCOG05583">
    <property type="taxonomic scope" value="Archaea"/>
</dbReference>
<dbReference type="SMART" id="SM00268">
    <property type="entry name" value="ACTIN"/>
    <property type="match status" value="1"/>
</dbReference>
<dbReference type="Proteomes" id="UP000001137">
    <property type="component" value="Chromosome"/>
</dbReference>
<evidence type="ECO:0000313" key="2">
    <source>
        <dbReference type="Proteomes" id="UP000001137"/>
    </source>
</evidence>
<dbReference type="SUPFAM" id="SSF53067">
    <property type="entry name" value="Actin-like ATPase domain"/>
    <property type="match status" value="1"/>
</dbReference>
<dbReference type="InterPro" id="IPR043129">
    <property type="entry name" value="ATPase_NBD"/>
</dbReference>
<dbReference type="InterPro" id="IPR004000">
    <property type="entry name" value="Actin"/>
</dbReference>
<organism evidence="1 2">
    <name type="scientific">Caldivirga maquilingensis (strain ATCC 700844 / DSM 13496 / JCM 10307 / IC-167)</name>
    <dbReference type="NCBI Taxonomy" id="397948"/>
    <lineage>
        <taxon>Archaea</taxon>
        <taxon>Thermoproteota</taxon>
        <taxon>Thermoprotei</taxon>
        <taxon>Thermoproteales</taxon>
        <taxon>Thermoproteaceae</taxon>
        <taxon>Caldivirga</taxon>
    </lineage>
</organism>
<evidence type="ECO:0000313" key="1">
    <source>
        <dbReference type="EMBL" id="ABW01708.1"/>
    </source>
</evidence>
<reference evidence="1 2" key="1">
    <citation type="submission" date="2007-10" db="EMBL/GenBank/DDBJ databases">
        <title>Complete sequence of Caldivirga maquilingensis IC-167.</title>
        <authorList>
            <consortium name="US DOE Joint Genome Institute"/>
            <person name="Copeland A."/>
            <person name="Lucas S."/>
            <person name="Lapidus A."/>
            <person name="Barry K."/>
            <person name="Glavina del Rio T."/>
            <person name="Dalin E."/>
            <person name="Tice H."/>
            <person name="Pitluck S."/>
            <person name="Saunders E."/>
            <person name="Brettin T."/>
            <person name="Bruce D."/>
            <person name="Detter J.C."/>
            <person name="Han C."/>
            <person name="Schmutz J."/>
            <person name="Larimer F."/>
            <person name="Land M."/>
            <person name="Hauser L."/>
            <person name="Kyrpides N."/>
            <person name="Ivanova N."/>
            <person name="Biddle J.F."/>
            <person name="Zhang Z."/>
            <person name="Fitz-Gibbon S.T."/>
            <person name="Lowe T.M."/>
            <person name="Saltikov C."/>
            <person name="House C.H."/>
            <person name="Richardson P."/>
        </authorList>
    </citation>
    <scope>NUCLEOTIDE SEQUENCE [LARGE SCALE GENOMIC DNA]</scope>
    <source>
        <strain evidence="2">ATCC 700844 / DSM 13496 / JCM 10307 / IC-167</strain>
    </source>
</reference>
<dbReference type="Gene3D" id="3.30.420.40">
    <property type="match status" value="1"/>
</dbReference>
<dbReference type="RefSeq" id="WP_012185927.1">
    <property type="nucleotide sequence ID" value="NC_009954.1"/>
</dbReference>
<dbReference type="PANTHER" id="PTHR11937">
    <property type="entry name" value="ACTIN"/>
    <property type="match status" value="1"/>
</dbReference>
<dbReference type="AlphaFoldDB" id="A8MD52"/>